<feature type="non-terminal residue" evidence="2">
    <location>
        <position position="79"/>
    </location>
</feature>
<protein>
    <submittedName>
        <fullName evidence="2">Uncharacterized protein</fullName>
    </submittedName>
</protein>
<evidence type="ECO:0000313" key="3">
    <source>
        <dbReference type="Proteomes" id="UP001174909"/>
    </source>
</evidence>
<feature type="region of interest" description="Disordered" evidence="1">
    <location>
        <begin position="13"/>
        <end position="36"/>
    </location>
</feature>
<comment type="caution">
    <text evidence="2">The sequence shown here is derived from an EMBL/GenBank/DDBJ whole genome shotgun (WGS) entry which is preliminary data.</text>
</comment>
<proteinExistence type="predicted"/>
<evidence type="ECO:0000256" key="1">
    <source>
        <dbReference type="SAM" id="MobiDB-lite"/>
    </source>
</evidence>
<keyword evidence="3" id="KW-1185">Reference proteome</keyword>
<sequence>RVRRIRVRVPISRSQQSTDHLRVRHRGDPYRPSSPSRLFRYQITTTQVDCPLERLVRRLQVSIGLTPTGQHRCNTLLLS</sequence>
<dbReference type="EMBL" id="CASHTH010001982">
    <property type="protein sequence ID" value="CAI8022893.1"/>
    <property type="molecule type" value="Genomic_DNA"/>
</dbReference>
<organism evidence="2 3">
    <name type="scientific">Geodia barretti</name>
    <name type="common">Barrett's horny sponge</name>
    <dbReference type="NCBI Taxonomy" id="519541"/>
    <lineage>
        <taxon>Eukaryota</taxon>
        <taxon>Metazoa</taxon>
        <taxon>Porifera</taxon>
        <taxon>Demospongiae</taxon>
        <taxon>Heteroscleromorpha</taxon>
        <taxon>Tetractinellida</taxon>
        <taxon>Astrophorina</taxon>
        <taxon>Geodiidae</taxon>
        <taxon>Geodia</taxon>
    </lineage>
</organism>
<name>A0AA35S593_GEOBA</name>
<reference evidence="2" key="1">
    <citation type="submission" date="2023-03" db="EMBL/GenBank/DDBJ databases">
        <authorList>
            <person name="Steffen K."/>
            <person name="Cardenas P."/>
        </authorList>
    </citation>
    <scope>NUCLEOTIDE SEQUENCE</scope>
</reference>
<dbReference type="Proteomes" id="UP001174909">
    <property type="component" value="Unassembled WGS sequence"/>
</dbReference>
<gene>
    <name evidence="2" type="ORF">GBAR_LOCUS13403</name>
</gene>
<dbReference type="AlphaFoldDB" id="A0AA35S593"/>
<evidence type="ECO:0000313" key="2">
    <source>
        <dbReference type="EMBL" id="CAI8022893.1"/>
    </source>
</evidence>
<accession>A0AA35S593</accession>